<protein>
    <submittedName>
        <fullName evidence="5">Universal stress protein</fullName>
    </submittedName>
</protein>
<dbReference type="EMBL" id="JAAGVB010000023">
    <property type="protein sequence ID" value="NEW34111.1"/>
    <property type="molecule type" value="Genomic_DNA"/>
</dbReference>
<dbReference type="AlphaFoldDB" id="A0A6P1CNG8"/>
<evidence type="ECO:0000256" key="2">
    <source>
        <dbReference type="ARBA" id="ARBA00022741"/>
    </source>
</evidence>
<dbReference type="Proteomes" id="UP000471166">
    <property type="component" value="Unassembled WGS sequence"/>
</dbReference>
<comment type="similarity">
    <text evidence="1">Belongs to the universal stress protein A family.</text>
</comment>
<evidence type="ECO:0000313" key="5">
    <source>
        <dbReference type="EMBL" id="NEW34111.1"/>
    </source>
</evidence>
<evidence type="ECO:0000256" key="1">
    <source>
        <dbReference type="ARBA" id="ARBA00008791"/>
    </source>
</evidence>
<organism evidence="5 6">
    <name type="scientific">Nocardia cyriacigeorgica</name>
    <dbReference type="NCBI Taxonomy" id="135487"/>
    <lineage>
        <taxon>Bacteria</taxon>
        <taxon>Bacillati</taxon>
        <taxon>Actinomycetota</taxon>
        <taxon>Actinomycetes</taxon>
        <taxon>Mycobacteriales</taxon>
        <taxon>Nocardiaceae</taxon>
        <taxon>Nocardia</taxon>
    </lineage>
</organism>
<dbReference type="SUPFAM" id="SSF52402">
    <property type="entry name" value="Adenine nucleotide alpha hydrolases-like"/>
    <property type="match status" value="2"/>
</dbReference>
<dbReference type="InterPro" id="IPR014729">
    <property type="entry name" value="Rossmann-like_a/b/a_fold"/>
</dbReference>
<dbReference type="PANTHER" id="PTHR46268">
    <property type="entry name" value="STRESS RESPONSE PROTEIN NHAX"/>
    <property type="match status" value="1"/>
</dbReference>
<dbReference type="GO" id="GO:0005524">
    <property type="term" value="F:ATP binding"/>
    <property type="evidence" value="ECO:0007669"/>
    <property type="project" value="UniProtKB-KW"/>
</dbReference>
<accession>A0A6P1CNG8</accession>
<name>A0A6P1CNG8_9NOCA</name>
<dbReference type="PANTHER" id="PTHR46268:SF27">
    <property type="entry name" value="UNIVERSAL STRESS PROTEIN RV2623"/>
    <property type="match status" value="1"/>
</dbReference>
<dbReference type="InterPro" id="IPR006016">
    <property type="entry name" value="UspA"/>
</dbReference>
<dbReference type="Gene3D" id="3.40.50.620">
    <property type="entry name" value="HUPs"/>
    <property type="match status" value="2"/>
</dbReference>
<dbReference type="InterPro" id="IPR006015">
    <property type="entry name" value="Universal_stress_UspA"/>
</dbReference>
<dbReference type="Pfam" id="PF00582">
    <property type="entry name" value="Usp"/>
    <property type="match status" value="1"/>
</dbReference>
<evidence type="ECO:0000259" key="4">
    <source>
        <dbReference type="Pfam" id="PF00582"/>
    </source>
</evidence>
<dbReference type="PRINTS" id="PR01438">
    <property type="entry name" value="UNVRSLSTRESS"/>
</dbReference>
<comment type="caution">
    <text evidence="5">The sequence shown here is derived from an EMBL/GenBank/DDBJ whole genome shotgun (WGS) entry which is preliminary data.</text>
</comment>
<gene>
    <name evidence="5" type="ORF">GV791_16330</name>
</gene>
<proteinExistence type="inferred from homology"/>
<keyword evidence="2" id="KW-0547">Nucleotide-binding</keyword>
<reference evidence="5 6" key="1">
    <citation type="submission" date="2020-01" db="EMBL/GenBank/DDBJ databases">
        <title>Genetics and antimicrobial susceptibilities of Nocardia species isolated from the soil; a comparison with species isolated from humans.</title>
        <authorList>
            <person name="Carrasco G."/>
            <person name="Monzon S."/>
            <person name="Sansegundo M."/>
            <person name="Garcia E."/>
            <person name="Garrido N."/>
            <person name="Medina M.J."/>
            <person name="Villalon P."/>
            <person name="Ramirez-Arocha A.C."/>
            <person name="Jimenez P."/>
            <person name="Cuesta I."/>
            <person name="Valdezate S."/>
        </authorList>
    </citation>
    <scope>NUCLEOTIDE SEQUENCE [LARGE SCALE GENOMIC DNA]</scope>
    <source>
        <strain evidence="5 6">CNM20110626</strain>
    </source>
</reference>
<evidence type="ECO:0000313" key="6">
    <source>
        <dbReference type="Proteomes" id="UP000471166"/>
    </source>
</evidence>
<feature type="domain" description="UspA" evidence="4">
    <location>
        <begin position="178"/>
        <end position="314"/>
    </location>
</feature>
<sequence>MGAGRDPAQFGQGQFRCLGDGLVDRSAERTDSQSRADFFDPLRADTDREAAARDRRLRIVHAVDLAAATAVLEPYDLIVSPVREAMREHSVDCLAAAQRLAESVDSGLRIDTASVDGTPARVLIEQSATAHVTAIGAWGISGGGLLGSTVLSVCAHAHGAVVVVRDTGTEQQTRHTGPVVVGVDGSESSRAAVAAAFFEANERHCELVVVHCWSDLRFGWFAGLPDRISDRRAESAAQELVAQQLAGWADKYPDVTVKCRLYMSGPCHHLVEWSKSAQLVITGSRGRGGFAGLLLGSTSNALVQSAHCPVMVVHPR</sequence>
<evidence type="ECO:0000256" key="3">
    <source>
        <dbReference type="ARBA" id="ARBA00022840"/>
    </source>
</evidence>
<keyword evidence="3" id="KW-0067">ATP-binding</keyword>